<evidence type="ECO:0000313" key="3">
    <source>
        <dbReference type="Proteomes" id="UP000275078"/>
    </source>
</evidence>
<feature type="compositionally biased region" description="Polar residues" evidence="1">
    <location>
        <begin position="1"/>
        <end position="19"/>
    </location>
</feature>
<dbReference type="EMBL" id="ML119652">
    <property type="protein sequence ID" value="RPA85851.1"/>
    <property type="molecule type" value="Genomic_DNA"/>
</dbReference>
<organism evidence="2 3">
    <name type="scientific">Ascobolus immersus RN42</name>
    <dbReference type="NCBI Taxonomy" id="1160509"/>
    <lineage>
        <taxon>Eukaryota</taxon>
        <taxon>Fungi</taxon>
        <taxon>Dikarya</taxon>
        <taxon>Ascomycota</taxon>
        <taxon>Pezizomycotina</taxon>
        <taxon>Pezizomycetes</taxon>
        <taxon>Pezizales</taxon>
        <taxon>Ascobolaceae</taxon>
        <taxon>Ascobolus</taxon>
    </lineage>
</organism>
<keyword evidence="3" id="KW-1185">Reference proteome</keyword>
<reference evidence="2 3" key="1">
    <citation type="journal article" date="2018" name="Nat. Ecol. Evol.">
        <title>Pezizomycetes genomes reveal the molecular basis of ectomycorrhizal truffle lifestyle.</title>
        <authorList>
            <person name="Murat C."/>
            <person name="Payen T."/>
            <person name="Noel B."/>
            <person name="Kuo A."/>
            <person name="Morin E."/>
            <person name="Chen J."/>
            <person name="Kohler A."/>
            <person name="Krizsan K."/>
            <person name="Balestrini R."/>
            <person name="Da Silva C."/>
            <person name="Montanini B."/>
            <person name="Hainaut M."/>
            <person name="Levati E."/>
            <person name="Barry K.W."/>
            <person name="Belfiori B."/>
            <person name="Cichocki N."/>
            <person name="Clum A."/>
            <person name="Dockter R.B."/>
            <person name="Fauchery L."/>
            <person name="Guy J."/>
            <person name="Iotti M."/>
            <person name="Le Tacon F."/>
            <person name="Lindquist E.A."/>
            <person name="Lipzen A."/>
            <person name="Malagnac F."/>
            <person name="Mello A."/>
            <person name="Molinier V."/>
            <person name="Miyauchi S."/>
            <person name="Poulain J."/>
            <person name="Riccioni C."/>
            <person name="Rubini A."/>
            <person name="Sitrit Y."/>
            <person name="Splivallo R."/>
            <person name="Traeger S."/>
            <person name="Wang M."/>
            <person name="Zifcakova L."/>
            <person name="Wipf D."/>
            <person name="Zambonelli A."/>
            <person name="Paolocci F."/>
            <person name="Nowrousian M."/>
            <person name="Ottonello S."/>
            <person name="Baldrian P."/>
            <person name="Spatafora J.W."/>
            <person name="Henrissat B."/>
            <person name="Nagy L.G."/>
            <person name="Aury J.M."/>
            <person name="Wincker P."/>
            <person name="Grigoriev I.V."/>
            <person name="Bonfante P."/>
            <person name="Martin F.M."/>
        </authorList>
    </citation>
    <scope>NUCLEOTIDE SEQUENCE [LARGE SCALE GENOMIC DNA]</scope>
    <source>
        <strain evidence="2 3">RN42</strain>
    </source>
</reference>
<dbReference type="AlphaFoldDB" id="A0A3N4INR7"/>
<evidence type="ECO:0000256" key="1">
    <source>
        <dbReference type="SAM" id="MobiDB-lite"/>
    </source>
</evidence>
<evidence type="ECO:0000313" key="2">
    <source>
        <dbReference type="EMBL" id="RPA85851.1"/>
    </source>
</evidence>
<name>A0A3N4INR7_ASCIM</name>
<protein>
    <submittedName>
        <fullName evidence="2">Uncharacterized protein</fullName>
    </submittedName>
</protein>
<feature type="region of interest" description="Disordered" evidence="1">
    <location>
        <begin position="1"/>
        <end position="38"/>
    </location>
</feature>
<sequence>MPTSSSQLPPCPTRSTSLQSTYPTPPSHSTPILTPLDSTQPNKIELLHTSLTTLLKGSTGPRAPSESSYRLYQLSGIGPPWQKRPPRPENIDAREYMLQQGSTLLTAVKTFFETSGLVDPTVDFYFDMTHDILAESLRPEYISLPPEELLLEPLVVVAIFRGEDREKWPFARLDQDFRSRSLTMAVEGFNDRRLGGCLLPISFKGVWKRPENGLARADSSAYTKMVYEFKARRDRDYPEFRRRLLMVLLVEVVALVERWEEGRRGVNREVRRCVEGKRWGDAERVVRGFVKGCCFESGEWRVLLKRVSLLVLSRVVC</sequence>
<proteinExistence type="predicted"/>
<accession>A0A3N4INR7</accession>
<gene>
    <name evidence="2" type="ORF">BJ508DRAFT_168494</name>
</gene>
<dbReference type="Proteomes" id="UP000275078">
    <property type="component" value="Unassembled WGS sequence"/>
</dbReference>